<evidence type="ECO:0000313" key="1">
    <source>
        <dbReference type="EMBL" id="SBO14410.1"/>
    </source>
</evidence>
<dbReference type="EMBL" id="FLLR01000028">
    <property type="protein sequence ID" value="SBO14410.1"/>
    <property type="molecule type" value="Genomic_DNA"/>
</dbReference>
<accession>A0AA45ZHI9</accession>
<organism evidence="1 2">
    <name type="scientific">Anaplasma phagocytophilum</name>
    <name type="common">Ehrlichia phagocytophila</name>
    <dbReference type="NCBI Taxonomy" id="948"/>
    <lineage>
        <taxon>Bacteria</taxon>
        <taxon>Pseudomonadati</taxon>
        <taxon>Pseudomonadota</taxon>
        <taxon>Alphaproteobacteria</taxon>
        <taxon>Rickettsiales</taxon>
        <taxon>Anaplasmataceae</taxon>
        <taxon>Anaplasma</taxon>
        <taxon>phagocytophilum group</taxon>
    </lineage>
</organism>
<gene>
    <name evidence="1" type="ORF">ANAPC1_00764</name>
</gene>
<proteinExistence type="predicted"/>
<reference evidence="2" key="1">
    <citation type="submission" date="2016-03" db="EMBL/GenBank/DDBJ databases">
        <authorList>
            <person name="Loux Valentin"/>
        </authorList>
    </citation>
    <scope>NUCLEOTIDE SEQUENCE [LARGE SCALE GENOMIC DNA]</scope>
    <source>
        <strain evidence="2">C1</strain>
    </source>
</reference>
<protein>
    <submittedName>
        <fullName evidence="1">Uncharacterized protein</fullName>
    </submittedName>
</protein>
<comment type="caution">
    <text evidence="1">The sequence shown here is derived from an EMBL/GenBank/DDBJ whole genome shotgun (WGS) entry which is preliminary data.</text>
</comment>
<sequence length="200" mass="22208">MSSLPNPELHVELLANVRNTLHEAAAICIKQQCATEPEYRPTQAVIHQRNVTDILLETMYALHVAHISSKSPVIEKIKEKLQEALAVMRGIRLSEIKSLEDANVCSRVLGLVADAQLLLESIDVYSSQNPAVYRVLLNNVRYKLCEAASMCIKQQCAGNPEYMTPQESDFDPGVGEENPSTYLAALSTLMSAFSLHSRRQ</sequence>
<name>A0AA45ZHI9_ANAPH</name>
<dbReference type="Proteomes" id="UP000078419">
    <property type="component" value="Unassembled WGS sequence"/>
</dbReference>
<evidence type="ECO:0000313" key="2">
    <source>
        <dbReference type="Proteomes" id="UP000078419"/>
    </source>
</evidence>
<dbReference type="AlphaFoldDB" id="A0AA45ZHI9"/>